<feature type="domain" description="Toprim" evidence="8">
    <location>
        <begin position="81"/>
        <end position="176"/>
    </location>
</feature>
<protein>
    <recommendedName>
        <fullName evidence="7">Recombination protein RecR</fullName>
    </recommendedName>
</protein>
<dbReference type="Gene3D" id="3.40.1360.10">
    <property type="match status" value="1"/>
</dbReference>
<dbReference type="InterPro" id="IPR015967">
    <property type="entry name" value="Rcmb_RecR_Znf"/>
</dbReference>
<keyword evidence="5 7" id="KW-0233">DNA recombination</keyword>
<gene>
    <name evidence="7" type="primary">recR</name>
    <name evidence="9" type="ORF">SAMN05421579_10211</name>
</gene>
<dbReference type="Pfam" id="PF02132">
    <property type="entry name" value="RecR_ZnF"/>
    <property type="match status" value="1"/>
</dbReference>
<feature type="zinc finger region" description="C4-type" evidence="7">
    <location>
        <begin position="57"/>
        <end position="72"/>
    </location>
</feature>
<dbReference type="GO" id="GO:0006281">
    <property type="term" value="P:DNA repair"/>
    <property type="evidence" value="ECO:0007669"/>
    <property type="project" value="UniProtKB-UniRule"/>
</dbReference>
<evidence type="ECO:0000256" key="6">
    <source>
        <dbReference type="ARBA" id="ARBA00023204"/>
    </source>
</evidence>
<dbReference type="SMART" id="SM00493">
    <property type="entry name" value="TOPRIM"/>
    <property type="match status" value="1"/>
</dbReference>
<dbReference type="Gene3D" id="1.10.8.420">
    <property type="entry name" value="RecR Domain 1"/>
    <property type="match status" value="1"/>
</dbReference>
<dbReference type="InterPro" id="IPR023627">
    <property type="entry name" value="Rcmb_RecR"/>
</dbReference>
<evidence type="ECO:0000256" key="5">
    <source>
        <dbReference type="ARBA" id="ARBA00023172"/>
    </source>
</evidence>
<dbReference type="InterPro" id="IPR000093">
    <property type="entry name" value="DNA_Rcmb_RecR"/>
</dbReference>
<organism evidence="9 10">
    <name type="scientific">Xenorhabdus japonica</name>
    <dbReference type="NCBI Taxonomy" id="53341"/>
    <lineage>
        <taxon>Bacteria</taxon>
        <taxon>Pseudomonadati</taxon>
        <taxon>Pseudomonadota</taxon>
        <taxon>Gammaproteobacteria</taxon>
        <taxon>Enterobacterales</taxon>
        <taxon>Morganellaceae</taxon>
        <taxon>Xenorhabdus</taxon>
    </lineage>
</organism>
<keyword evidence="6 7" id="KW-0234">DNA repair</keyword>
<dbReference type="CDD" id="cd01025">
    <property type="entry name" value="TOPRIM_recR"/>
    <property type="match status" value="1"/>
</dbReference>
<evidence type="ECO:0000256" key="1">
    <source>
        <dbReference type="ARBA" id="ARBA00022723"/>
    </source>
</evidence>
<accession>A0A1I4YHC9</accession>
<dbReference type="STRING" id="53341.SAMN05421579_10211"/>
<dbReference type="Pfam" id="PF21175">
    <property type="entry name" value="RecR_C"/>
    <property type="match status" value="1"/>
</dbReference>
<evidence type="ECO:0000256" key="3">
    <source>
        <dbReference type="ARBA" id="ARBA00022771"/>
    </source>
</evidence>
<dbReference type="PANTHER" id="PTHR30446">
    <property type="entry name" value="RECOMBINATION PROTEIN RECR"/>
    <property type="match status" value="1"/>
</dbReference>
<evidence type="ECO:0000256" key="7">
    <source>
        <dbReference type="HAMAP-Rule" id="MF_00017"/>
    </source>
</evidence>
<dbReference type="GO" id="GO:0006310">
    <property type="term" value="P:DNA recombination"/>
    <property type="evidence" value="ECO:0007669"/>
    <property type="project" value="UniProtKB-UniRule"/>
</dbReference>
<dbReference type="PROSITE" id="PS50880">
    <property type="entry name" value="TOPRIM"/>
    <property type="match status" value="1"/>
</dbReference>
<dbReference type="OrthoDB" id="9802672at2"/>
<dbReference type="FunFam" id="3.40.1360.10:FF:000001">
    <property type="entry name" value="Recombination protein RecR"/>
    <property type="match status" value="1"/>
</dbReference>
<comment type="function">
    <text evidence="7">May play a role in DNA repair. It seems to be involved in an RecBC-independent recombinational process of DNA repair. It may act with RecF and RecO.</text>
</comment>
<reference evidence="10" key="1">
    <citation type="submission" date="2016-10" db="EMBL/GenBank/DDBJ databases">
        <authorList>
            <person name="Varghese N."/>
            <person name="Submissions S."/>
        </authorList>
    </citation>
    <scope>NUCLEOTIDE SEQUENCE [LARGE SCALE GENOMIC DNA]</scope>
    <source>
        <strain evidence="10">DSM 16522</strain>
    </source>
</reference>
<name>A0A1I4YHC9_9GAMM</name>
<dbReference type="GO" id="GO:0003677">
    <property type="term" value="F:DNA binding"/>
    <property type="evidence" value="ECO:0007669"/>
    <property type="project" value="UniProtKB-UniRule"/>
</dbReference>
<dbReference type="PANTHER" id="PTHR30446:SF0">
    <property type="entry name" value="RECOMBINATION PROTEIN RECR"/>
    <property type="match status" value="1"/>
</dbReference>
<dbReference type="FunFam" id="1.10.8.420:FF:000001">
    <property type="entry name" value="Recombination protein RecR"/>
    <property type="match status" value="1"/>
</dbReference>
<dbReference type="InterPro" id="IPR006171">
    <property type="entry name" value="TOPRIM_dom"/>
</dbReference>
<evidence type="ECO:0000313" key="9">
    <source>
        <dbReference type="EMBL" id="SFN37438.1"/>
    </source>
</evidence>
<keyword evidence="3 7" id="KW-0863">Zinc-finger</keyword>
<dbReference type="GO" id="GO:0008270">
    <property type="term" value="F:zinc ion binding"/>
    <property type="evidence" value="ECO:0007669"/>
    <property type="project" value="UniProtKB-KW"/>
</dbReference>
<dbReference type="SUPFAM" id="SSF111304">
    <property type="entry name" value="Recombination protein RecR"/>
    <property type="match status" value="1"/>
</dbReference>
<dbReference type="EMBL" id="FOVO01000002">
    <property type="protein sequence ID" value="SFN37438.1"/>
    <property type="molecule type" value="Genomic_DNA"/>
</dbReference>
<evidence type="ECO:0000256" key="2">
    <source>
        <dbReference type="ARBA" id="ARBA00022763"/>
    </source>
</evidence>
<proteinExistence type="inferred from homology"/>
<dbReference type="Proteomes" id="UP000199011">
    <property type="component" value="Unassembled WGS sequence"/>
</dbReference>
<dbReference type="InterPro" id="IPR034137">
    <property type="entry name" value="TOPRIM_RecR"/>
</dbReference>
<evidence type="ECO:0000259" key="8">
    <source>
        <dbReference type="PROSITE" id="PS50880"/>
    </source>
</evidence>
<sequence>MQTSPLLESLMESLRCLPGVGPKSAQRMAFHLLQRDRSGGMRLAQALTRAMSEIGHCRDCRTFTEQEQCTICTNPRRRQNGQICVVESPADIHAIEQTGQFTGRYFVLMGHLSPLDGIGPMDIGLDRLEERLSSETLSEIILATNPTVEGEATANYIAEICFQYGVTASRIAHGVPVGGELEMVDGTTLSHSLAGRQKITDL</sequence>
<keyword evidence="4 7" id="KW-0862">Zinc</keyword>
<keyword evidence="2 7" id="KW-0227">DNA damage</keyword>
<evidence type="ECO:0000313" key="10">
    <source>
        <dbReference type="Proteomes" id="UP000199011"/>
    </source>
</evidence>
<keyword evidence="10" id="KW-1185">Reference proteome</keyword>
<dbReference type="Pfam" id="PF13662">
    <property type="entry name" value="Toprim_4"/>
    <property type="match status" value="1"/>
</dbReference>
<evidence type="ECO:0000256" key="4">
    <source>
        <dbReference type="ARBA" id="ARBA00022833"/>
    </source>
</evidence>
<dbReference type="AlphaFoldDB" id="A0A1I4YHC9"/>
<comment type="similarity">
    <text evidence="7">Belongs to the RecR family.</text>
</comment>
<dbReference type="RefSeq" id="WP_092517012.1">
    <property type="nucleotide sequence ID" value="NZ_CAWRAH010000061.1"/>
</dbReference>
<dbReference type="NCBIfam" id="TIGR00615">
    <property type="entry name" value="recR"/>
    <property type="match status" value="1"/>
</dbReference>
<dbReference type="Pfam" id="PF21176">
    <property type="entry name" value="RecR_HhH"/>
    <property type="match status" value="1"/>
</dbReference>
<dbReference type="HAMAP" id="MF_00017">
    <property type="entry name" value="RecR"/>
    <property type="match status" value="1"/>
</dbReference>
<keyword evidence="1 7" id="KW-0479">Metal-binding</keyword>
<dbReference type="Gene3D" id="6.10.250.240">
    <property type="match status" value="1"/>
</dbReference>